<gene>
    <name evidence="8" type="primary">Slc6a14</name>
    <name evidence="8" type="ORF">L345_02237</name>
</gene>
<dbReference type="GO" id="GO:1901235">
    <property type="term" value="F:(R)-carnitine transmembrane transporter activity"/>
    <property type="evidence" value="ECO:0007669"/>
    <property type="project" value="TreeGrafter"/>
</dbReference>
<dbReference type="PROSITE" id="PS00754">
    <property type="entry name" value="NA_NEUROTRAN_SYMP_2"/>
    <property type="match status" value="1"/>
</dbReference>
<dbReference type="GO" id="GO:0022858">
    <property type="term" value="F:alanine transmembrane transporter activity"/>
    <property type="evidence" value="ECO:0007669"/>
    <property type="project" value="TreeGrafter"/>
</dbReference>
<dbReference type="Pfam" id="PF00209">
    <property type="entry name" value="SNF"/>
    <property type="match status" value="1"/>
</dbReference>
<dbReference type="SUPFAM" id="SSF161070">
    <property type="entry name" value="SNF-like"/>
    <property type="match status" value="1"/>
</dbReference>
<dbReference type="GO" id="GO:0089718">
    <property type="term" value="P:amino acid import across plasma membrane"/>
    <property type="evidence" value="ECO:0007669"/>
    <property type="project" value="TreeGrafter"/>
</dbReference>
<evidence type="ECO:0000256" key="1">
    <source>
        <dbReference type="ARBA" id="ARBA00004141"/>
    </source>
</evidence>
<dbReference type="PANTHER" id="PTHR11616:SF286">
    <property type="entry name" value="SODIUM- AND CHLORIDE-DEPENDENT NEUTRAL AND BASIC AMINO ACID TRANSPORTER B(0+)"/>
    <property type="match status" value="1"/>
</dbReference>
<keyword evidence="2" id="KW-0813">Transport</keyword>
<accession>V8PD53</accession>
<keyword evidence="5 7" id="KW-0472">Membrane</keyword>
<evidence type="ECO:0000256" key="5">
    <source>
        <dbReference type="ARBA" id="ARBA00023136"/>
    </source>
</evidence>
<dbReference type="GO" id="GO:0015374">
    <property type="term" value="F:neutral, basic amino acid:sodium:chloride symporter activity"/>
    <property type="evidence" value="ECO:0007669"/>
    <property type="project" value="TreeGrafter"/>
</dbReference>
<evidence type="ECO:0000313" key="9">
    <source>
        <dbReference type="Proteomes" id="UP000018936"/>
    </source>
</evidence>
<keyword evidence="9" id="KW-1185">Reference proteome</keyword>
<dbReference type="EMBL" id="AZIM01000293">
    <property type="protein sequence ID" value="ETE71938.1"/>
    <property type="molecule type" value="Genomic_DNA"/>
</dbReference>
<proteinExistence type="predicted"/>
<dbReference type="InterPro" id="IPR000175">
    <property type="entry name" value="Na/ntran_symport"/>
</dbReference>
<dbReference type="GO" id="GO:0001761">
    <property type="term" value="F:beta-alanine transmembrane transporter activity"/>
    <property type="evidence" value="ECO:0007669"/>
    <property type="project" value="TreeGrafter"/>
</dbReference>
<keyword evidence="4 7" id="KW-1133">Transmembrane helix</keyword>
<evidence type="ECO:0000256" key="7">
    <source>
        <dbReference type="SAM" id="Phobius"/>
    </source>
</evidence>
<sequence length="96" mass="11087">MVIISTFVTIYYNVIIGYSLYYLFASFQRVLPWATCDLEWADQKCSKTPIVSLCNVTMGGTTIQMNYTEVENMNLTCINNTQVFAETQVPSEQYWK</sequence>
<dbReference type="GO" id="GO:0015657">
    <property type="term" value="F:branched-chain amino acid:sodium symporter activity"/>
    <property type="evidence" value="ECO:0007669"/>
    <property type="project" value="TreeGrafter"/>
</dbReference>
<dbReference type="GO" id="GO:0005886">
    <property type="term" value="C:plasma membrane"/>
    <property type="evidence" value="ECO:0007669"/>
    <property type="project" value="TreeGrafter"/>
</dbReference>
<keyword evidence="6" id="KW-1015">Disulfide bond</keyword>
<evidence type="ECO:0000256" key="4">
    <source>
        <dbReference type="ARBA" id="ARBA00022989"/>
    </source>
</evidence>
<protein>
    <submittedName>
        <fullName evidence="8">Sodium-and chloride-dependent neutral and basic amino acid transporter B(0+)</fullName>
    </submittedName>
</protein>
<dbReference type="Proteomes" id="UP000018936">
    <property type="component" value="Unassembled WGS sequence"/>
</dbReference>
<evidence type="ECO:0000256" key="3">
    <source>
        <dbReference type="ARBA" id="ARBA00022692"/>
    </source>
</evidence>
<name>V8PD53_OPHHA</name>
<feature type="non-terminal residue" evidence="8">
    <location>
        <position position="1"/>
    </location>
</feature>
<feature type="transmembrane region" description="Helical" evidence="7">
    <location>
        <begin position="6"/>
        <end position="24"/>
    </location>
</feature>
<comment type="caution">
    <text evidence="8">The sequence shown here is derived from an EMBL/GenBank/DDBJ whole genome shotgun (WGS) entry which is preliminary data.</text>
</comment>
<dbReference type="InterPro" id="IPR037272">
    <property type="entry name" value="SNS_sf"/>
</dbReference>
<comment type="subcellular location">
    <subcellularLocation>
        <location evidence="1">Membrane</location>
        <topology evidence="1">Multi-pass membrane protein</topology>
    </subcellularLocation>
</comment>
<evidence type="ECO:0000256" key="6">
    <source>
        <dbReference type="PIRSR" id="PIRSR600175-2"/>
    </source>
</evidence>
<keyword evidence="3 7" id="KW-0812">Transmembrane</keyword>
<organism evidence="8 9">
    <name type="scientific">Ophiophagus hannah</name>
    <name type="common">King cobra</name>
    <name type="synonym">Naja hannah</name>
    <dbReference type="NCBI Taxonomy" id="8665"/>
    <lineage>
        <taxon>Eukaryota</taxon>
        <taxon>Metazoa</taxon>
        <taxon>Chordata</taxon>
        <taxon>Craniata</taxon>
        <taxon>Vertebrata</taxon>
        <taxon>Euteleostomi</taxon>
        <taxon>Lepidosauria</taxon>
        <taxon>Squamata</taxon>
        <taxon>Bifurcata</taxon>
        <taxon>Unidentata</taxon>
        <taxon>Episquamata</taxon>
        <taxon>Toxicofera</taxon>
        <taxon>Serpentes</taxon>
        <taxon>Colubroidea</taxon>
        <taxon>Elapidae</taxon>
        <taxon>Elapinae</taxon>
        <taxon>Ophiophagus</taxon>
    </lineage>
</organism>
<dbReference type="AlphaFoldDB" id="V8PD53"/>
<evidence type="ECO:0000256" key="2">
    <source>
        <dbReference type="ARBA" id="ARBA00022448"/>
    </source>
</evidence>
<evidence type="ECO:0000313" key="8">
    <source>
        <dbReference type="EMBL" id="ETE71938.1"/>
    </source>
</evidence>
<feature type="disulfide bond" evidence="6">
    <location>
        <begin position="36"/>
        <end position="45"/>
    </location>
</feature>
<reference evidence="8 9" key="1">
    <citation type="journal article" date="2013" name="Proc. Natl. Acad. Sci. U.S.A.">
        <title>The king cobra genome reveals dynamic gene evolution and adaptation in the snake venom system.</title>
        <authorList>
            <person name="Vonk F.J."/>
            <person name="Casewell N.R."/>
            <person name="Henkel C.V."/>
            <person name="Heimberg A.M."/>
            <person name="Jansen H.J."/>
            <person name="McCleary R.J."/>
            <person name="Kerkkamp H.M."/>
            <person name="Vos R.A."/>
            <person name="Guerreiro I."/>
            <person name="Calvete J.J."/>
            <person name="Wuster W."/>
            <person name="Woods A.E."/>
            <person name="Logan J.M."/>
            <person name="Harrison R.A."/>
            <person name="Castoe T.A."/>
            <person name="de Koning A.P."/>
            <person name="Pollock D.D."/>
            <person name="Yandell M."/>
            <person name="Calderon D."/>
            <person name="Renjifo C."/>
            <person name="Currier R.B."/>
            <person name="Salgado D."/>
            <person name="Pla D."/>
            <person name="Sanz L."/>
            <person name="Hyder A.S."/>
            <person name="Ribeiro J.M."/>
            <person name="Arntzen J.W."/>
            <person name="van den Thillart G.E."/>
            <person name="Boetzer M."/>
            <person name="Pirovano W."/>
            <person name="Dirks R.P."/>
            <person name="Spaink H.P."/>
            <person name="Duboule D."/>
            <person name="McGlinn E."/>
            <person name="Kini R.M."/>
            <person name="Richardson M.K."/>
        </authorList>
    </citation>
    <scope>NUCLEOTIDE SEQUENCE</scope>
    <source>
        <tissue evidence="8">Blood</tissue>
    </source>
</reference>
<dbReference type="OrthoDB" id="6581954at2759"/>
<dbReference type="PANTHER" id="PTHR11616">
    <property type="entry name" value="SODIUM/CHLORIDE DEPENDENT TRANSPORTER"/>
    <property type="match status" value="1"/>
</dbReference>